<sequence>MAPKWECTKCLEDNSDSEEVCQWCDTARDEADPVRIEQRAAREAAAQAARDAAKEAAKEAARAARERHAEAPGGYAPTGQYFSPFPPFPQPSKPSHLSCDSDAETWARERRSRLVKELSIVDFCGAAERRSRLRALQLELHPDKHDQARQPHAQEMFLLVQSRWEEDEKGRKQRKQAEARKEEEERLAEEERQRQREAAREAARAREAALRRQRDAEEAEQKRRLEAARAAAQREERRRAEAAEEEEAPAPSDQEGAQLDEDDATDFSFEELVEEQHRVDAARRRRERELRIELADEKPSPDGEEPAPEDTSVQVNICDIQGPLRTIAAEKTWLRPSGKLQWVMIVDVKKLLERSEKVARQRQRLLFGDRDADDLELVADLAARGCLNLVLVVCMDKHFKLELFVSAFRSNWRTLQYAPASLRANPKIVRMAVNRDWHALALASPDLREDHALARLAVRGDGLALQVLSAKLQNDRPLVLTAVQQNWLALQFASIRLRGDRDVVLEAVRQDTSALEFASSRLQGDRSLVLLAVRVQGATLRFASPKLQADLEVVIEALKQDSKAIVHTAPEIRTDPKLHAAMRGNSEVLRFLGYDNRDRKNTEQELFDRNMGIFQCPYDDDDIAAALRGARFR</sequence>
<proteinExistence type="predicted"/>
<evidence type="ECO:0000256" key="4">
    <source>
        <dbReference type="SAM" id="MobiDB-lite"/>
    </source>
</evidence>
<dbReference type="EMBL" id="CAJNJA010069463">
    <property type="protein sequence ID" value="CAE7897846.1"/>
    <property type="molecule type" value="Genomic_DNA"/>
</dbReference>
<keyword evidence="1" id="KW-0479">Metal-binding</keyword>
<comment type="caution">
    <text evidence="6">The sequence shown here is derived from an EMBL/GenBank/DDBJ whole genome shotgun (WGS) entry which is preliminary data.</text>
</comment>
<dbReference type="PROSITE" id="PS01358">
    <property type="entry name" value="ZF_RANBP2_1"/>
    <property type="match status" value="1"/>
</dbReference>
<evidence type="ECO:0000256" key="2">
    <source>
        <dbReference type="ARBA" id="ARBA00022771"/>
    </source>
</evidence>
<dbReference type="Proteomes" id="UP000601435">
    <property type="component" value="Unassembled WGS sequence"/>
</dbReference>
<evidence type="ECO:0000256" key="3">
    <source>
        <dbReference type="ARBA" id="ARBA00022833"/>
    </source>
</evidence>
<dbReference type="InterPro" id="IPR001876">
    <property type="entry name" value="Znf_RanBP2"/>
</dbReference>
<protein>
    <submittedName>
        <fullName evidence="6">ACAD11 protein</fullName>
    </submittedName>
</protein>
<feature type="region of interest" description="Disordered" evidence="4">
    <location>
        <begin position="292"/>
        <end position="312"/>
    </location>
</feature>
<dbReference type="OrthoDB" id="443761at2759"/>
<keyword evidence="3" id="KW-0862">Zinc</keyword>
<feature type="region of interest" description="Disordered" evidence="4">
    <location>
        <begin position="40"/>
        <end position="101"/>
    </location>
</feature>
<reference evidence="6" key="1">
    <citation type="submission" date="2021-02" db="EMBL/GenBank/DDBJ databases">
        <authorList>
            <person name="Dougan E. K."/>
            <person name="Rhodes N."/>
            <person name="Thang M."/>
            <person name="Chan C."/>
        </authorList>
    </citation>
    <scope>NUCLEOTIDE SEQUENCE</scope>
</reference>
<evidence type="ECO:0000313" key="7">
    <source>
        <dbReference type="Proteomes" id="UP000601435"/>
    </source>
</evidence>
<feature type="domain" description="RanBP2-type" evidence="5">
    <location>
        <begin position="5"/>
        <end position="24"/>
    </location>
</feature>
<evidence type="ECO:0000313" key="6">
    <source>
        <dbReference type="EMBL" id="CAE7897846.1"/>
    </source>
</evidence>
<feature type="region of interest" description="Disordered" evidence="4">
    <location>
        <begin position="164"/>
        <end position="259"/>
    </location>
</feature>
<name>A0A813BCW5_9DINO</name>
<evidence type="ECO:0000259" key="5">
    <source>
        <dbReference type="PROSITE" id="PS01358"/>
    </source>
</evidence>
<accession>A0A813BCW5</accession>
<dbReference type="Pfam" id="PF13475">
    <property type="entry name" value="DUF4116"/>
    <property type="match status" value="2"/>
</dbReference>
<evidence type="ECO:0000256" key="1">
    <source>
        <dbReference type="ARBA" id="ARBA00022723"/>
    </source>
</evidence>
<dbReference type="AlphaFoldDB" id="A0A813BCW5"/>
<dbReference type="InterPro" id="IPR025197">
    <property type="entry name" value="DUF4116"/>
</dbReference>
<feature type="compositionally biased region" description="Basic and acidic residues" evidence="4">
    <location>
        <begin position="51"/>
        <end position="70"/>
    </location>
</feature>
<dbReference type="GO" id="GO:0008270">
    <property type="term" value="F:zinc ion binding"/>
    <property type="evidence" value="ECO:0007669"/>
    <property type="project" value="UniProtKB-KW"/>
</dbReference>
<keyword evidence="2" id="KW-0863">Zinc-finger</keyword>
<feature type="compositionally biased region" description="Basic and acidic residues" evidence="4">
    <location>
        <begin position="164"/>
        <end position="242"/>
    </location>
</feature>
<keyword evidence="7" id="KW-1185">Reference proteome</keyword>
<gene>
    <name evidence="6" type="primary">ACAD11</name>
    <name evidence="6" type="ORF">SNEC2469_LOCUS30136</name>
</gene>
<organism evidence="6 7">
    <name type="scientific">Symbiodinium necroappetens</name>
    <dbReference type="NCBI Taxonomy" id="1628268"/>
    <lineage>
        <taxon>Eukaryota</taxon>
        <taxon>Sar</taxon>
        <taxon>Alveolata</taxon>
        <taxon>Dinophyceae</taxon>
        <taxon>Suessiales</taxon>
        <taxon>Symbiodiniaceae</taxon>
        <taxon>Symbiodinium</taxon>
    </lineage>
</organism>
<feature type="compositionally biased region" description="Basic and acidic residues" evidence="4">
    <location>
        <begin position="292"/>
        <end position="301"/>
    </location>
</feature>